<keyword evidence="2 4" id="KW-0472">Membrane</keyword>
<dbReference type="SUPFAM" id="SSF103088">
    <property type="entry name" value="OmpA-like"/>
    <property type="match status" value="1"/>
</dbReference>
<dbReference type="CDD" id="cd07185">
    <property type="entry name" value="OmpA_C-like"/>
    <property type="match status" value="1"/>
</dbReference>
<dbReference type="Gene3D" id="3.30.1330.60">
    <property type="entry name" value="OmpA-like domain"/>
    <property type="match status" value="1"/>
</dbReference>
<name>A0A7V5HMB8_UNCW3</name>
<accession>A0A7V5HMB8</accession>
<dbReference type="Pfam" id="PF00691">
    <property type="entry name" value="OmpA"/>
    <property type="match status" value="1"/>
</dbReference>
<dbReference type="InterPro" id="IPR036737">
    <property type="entry name" value="OmpA-like_sf"/>
</dbReference>
<feature type="domain" description="OmpA-like" evidence="5">
    <location>
        <begin position="264"/>
        <end position="379"/>
    </location>
</feature>
<comment type="caution">
    <text evidence="6">The sequence shown here is derived from an EMBL/GenBank/DDBJ whole genome shotgun (WGS) entry which is preliminary data.</text>
</comment>
<dbReference type="AlphaFoldDB" id="A0A7V5HMB8"/>
<organism evidence="6">
    <name type="scientific">candidate division WOR-3 bacterium</name>
    <dbReference type="NCBI Taxonomy" id="2052148"/>
    <lineage>
        <taxon>Bacteria</taxon>
        <taxon>Bacteria division WOR-3</taxon>
    </lineage>
</organism>
<proteinExistence type="predicted"/>
<dbReference type="PROSITE" id="PS51123">
    <property type="entry name" value="OMPA_2"/>
    <property type="match status" value="1"/>
</dbReference>
<keyword evidence="3" id="KW-0998">Cell outer membrane</keyword>
<dbReference type="Proteomes" id="UP000886050">
    <property type="component" value="Unassembled WGS sequence"/>
</dbReference>
<evidence type="ECO:0000259" key="5">
    <source>
        <dbReference type="PROSITE" id="PS51123"/>
    </source>
</evidence>
<dbReference type="InterPro" id="IPR050330">
    <property type="entry name" value="Bact_OuterMem_StrucFunc"/>
</dbReference>
<evidence type="ECO:0000256" key="3">
    <source>
        <dbReference type="ARBA" id="ARBA00023237"/>
    </source>
</evidence>
<dbReference type="InterPro" id="IPR006664">
    <property type="entry name" value="OMP_bac"/>
</dbReference>
<dbReference type="PRINTS" id="PR01021">
    <property type="entry name" value="OMPADOMAIN"/>
</dbReference>
<evidence type="ECO:0000256" key="4">
    <source>
        <dbReference type="PROSITE-ProRule" id="PRU00473"/>
    </source>
</evidence>
<comment type="subcellular location">
    <subcellularLocation>
        <location evidence="1">Cell outer membrane</location>
    </subcellularLocation>
</comment>
<dbReference type="PANTHER" id="PTHR30329">
    <property type="entry name" value="STATOR ELEMENT OF FLAGELLAR MOTOR COMPLEX"/>
    <property type="match status" value="1"/>
</dbReference>
<evidence type="ECO:0000256" key="2">
    <source>
        <dbReference type="ARBA" id="ARBA00023136"/>
    </source>
</evidence>
<evidence type="ECO:0000256" key="1">
    <source>
        <dbReference type="ARBA" id="ARBA00004442"/>
    </source>
</evidence>
<dbReference type="PANTHER" id="PTHR30329:SF21">
    <property type="entry name" value="LIPOPROTEIN YIAD-RELATED"/>
    <property type="match status" value="1"/>
</dbReference>
<dbReference type="EMBL" id="DRTX01000016">
    <property type="protein sequence ID" value="HHF52778.1"/>
    <property type="molecule type" value="Genomic_DNA"/>
</dbReference>
<sequence length="379" mass="42502">MTVSSGEAKNTGGEKMGNIKKTSLLAFILTLFLAFNMAFAEELVTGKTKYKFEPGDKVLLQYSFSQCPVGEIPAGFDKITGAVECVKYEDHIWVAPSTDNDLRLYKKIDLGRDDFSIEFDSLEYQDVGDYPQLILRLLESRGSDWDKAKLPYDVVIGGRKTISVRLEGIGEVTRVKGAHKKRIHFAIQARRGQFRIYVDGKRAVSVPFDKLAPNEHVSGFELMFVGDTNAYGILLTNLKVAKYTKKEAKPSPEKLGIKVEKNKEGMKLTVPERVLFNFNKFTLKPEAREALDVIAGVIRENPSRAILITGYTDNVGSKAYNLKLSLQRAQSVADYLMYCQNINPDKFKIEGKGEADPIANNNTEEGRAKNRRVEIKLVK</sequence>
<dbReference type="PRINTS" id="PR01023">
    <property type="entry name" value="NAFLGMOTY"/>
</dbReference>
<gene>
    <name evidence="6" type="ORF">ENL43_00250</name>
</gene>
<dbReference type="InterPro" id="IPR006665">
    <property type="entry name" value="OmpA-like"/>
</dbReference>
<protein>
    <submittedName>
        <fullName evidence="6">OmpA family protein</fullName>
    </submittedName>
</protein>
<evidence type="ECO:0000313" key="6">
    <source>
        <dbReference type="EMBL" id="HHF52778.1"/>
    </source>
</evidence>
<reference evidence="6" key="1">
    <citation type="journal article" date="2020" name="mSystems">
        <title>Genome- and Community-Level Interaction Insights into Carbon Utilization and Element Cycling Functions of Hydrothermarchaeota in Hydrothermal Sediment.</title>
        <authorList>
            <person name="Zhou Z."/>
            <person name="Liu Y."/>
            <person name="Xu W."/>
            <person name="Pan J."/>
            <person name="Luo Z.H."/>
            <person name="Li M."/>
        </authorList>
    </citation>
    <scope>NUCLEOTIDE SEQUENCE [LARGE SCALE GENOMIC DNA]</scope>
    <source>
        <strain evidence="6">HyVt-96</strain>
    </source>
</reference>
<dbReference type="GO" id="GO:0009279">
    <property type="term" value="C:cell outer membrane"/>
    <property type="evidence" value="ECO:0007669"/>
    <property type="project" value="UniProtKB-SubCell"/>
</dbReference>